<evidence type="ECO:0000256" key="1">
    <source>
        <dbReference type="SAM" id="MobiDB-lite"/>
    </source>
</evidence>
<keyword evidence="3" id="KW-1185">Reference proteome</keyword>
<feature type="compositionally biased region" description="Basic and acidic residues" evidence="1">
    <location>
        <begin position="129"/>
        <end position="143"/>
    </location>
</feature>
<evidence type="ECO:0000256" key="2">
    <source>
        <dbReference type="SAM" id="Phobius"/>
    </source>
</evidence>
<dbReference type="Proteomes" id="UP000515152">
    <property type="component" value="Unplaced"/>
</dbReference>
<evidence type="ECO:0000313" key="3">
    <source>
        <dbReference type="Proteomes" id="UP000515152"/>
    </source>
</evidence>
<organism evidence="3 4">
    <name type="scientific">Clupea harengus</name>
    <name type="common">Atlantic herring</name>
    <dbReference type="NCBI Taxonomy" id="7950"/>
    <lineage>
        <taxon>Eukaryota</taxon>
        <taxon>Metazoa</taxon>
        <taxon>Chordata</taxon>
        <taxon>Craniata</taxon>
        <taxon>Vertebrata</taxon>
        <taxon>Euteleostomi</taxon>
        <taxon>Actinopterygii</taxon>
        <taxon>Neopterygii</taxon>
        <taxon>Teleostei</taxon>
        <taxon>Clupei</taxon>
        <taxon>Clupeiformes</taxon>
        <taxon>Clupeoidei</taxon>
        <taxon>Clupeidae</taxon>
        <taxon>Clupea</taxon>
    </lineage>
</organism>
<evidence type="ECO:0000313" key="4">
    <source>
        <dbReference type="RefSeq" id="XP_042562774.1"/>
    </source>
</evidence>
<name>A0A8M1KLZ5_CLUHA</name>
<keyword evidence="2" id="KW-0472">Membrane</keyword>
<proteinExistence type="predicted"/>
<accession>A0A8M1KLZ5</accession>
<feature type="region of interest" description="Disordered" evidence="1">
    <location>
        <begin position="68"/>
        <end position="91"/>
    </location>
</feature>
<reference evidence="4" key="1">
    <citation type="submission" date="2025-08" db="UniProtKB">
        <authorList>
            <consortium name="RefSeq"/>
        </authorList>
    </citation>
    <scope>IDENTIFICATION</scope>
</reference>
<protein>
    <submittedName>
        <fullName evidence="4">Uncharacterized protein LOC122132076 isoform X2</fullName>
    </submittedName>
</protein>
<gene>
    <name evidence="4" type="primary">LOC122132076</name>
</gene>
<feature type="region of interest" description="Disordered" evidence="1">
    <location>
        <begin position="117"/>
        <end position="259"/>
    </location>
</feature>
<feature type="compositionally biased region" description="Polar residues" evidence="1">
    <location>
        <begin position="174"/>
        <end position="210"/>
    </location>
</feature>
<keyword evidence="2" id="KW-0812">Transmembrane</keyword>
<dbReference type="GeneID" id="122132076"/>
<feature type="transmembrane region" description="Helical" evidence="2">
    <location>
        <begin position="6"/>
        <end position="27"/>
    </location>
</feature>
<dbReference type="RefSeq" id="XP_042562774.1">
    <property type="nucleotide sequence ID" value="XM_042706840.1"/>
</dbReference>
<keyword evidence="2" id="KW-1133">Transmembrane helix</keyword>
<feature type="compositionally biased region" description="Polar residues" evidence="1">
    <location>
        <begin position="82"/>
        <end position="91"/>
    </location>
</feature>
<sequence>MGQQGIMSLGFNIGFALIYLALTGICVHCSEPQKSRYVFKGFQQHGLQAPQSMAPWTQTAIRNPKHSLQSRMGVGSTGQGRNGQNVPSVVSSSAINGHASSAYSGLASGSVKLEHRSEAGQQAMVSKSVAERPYKGMSRENKVKYVKVKPHGRLNGVTSPPSSLHEGQEGYSFSEVSNSSYTQSGKVNSPVESKNAQVFQSNNRNSQSVLSRDGYGFDKQLKIGTRGEPARSQYSPYKASLAEQQPSGTAPFKAICNST</sequence>
<dbReference type="AlphaFoldDB" id="A0A8M1KLZ5"/>